<accession>A0A096P9S4</accession>
<reference evidence="2 3" key="2">
    <citation type="journal article" date="2014" name="BMC Genomics">
        <title>An improved genome of the model marine alga Ostreococcus tauri unfolds by assessing Illumina de novo assemblies.</title>
        <authorList>
            <person name="Blanc-Mathieu R."/>
            <person name="Verhelst B."/>
            <person name="Derelle E."/>
            <person name="Rombauts S."/>
            <person name="Bouget F.Y."/>
            <person name="Carre I."/>
            <person name="Chateau A."/>
            <person name="Eyre-Walker A."/>
            <person name="Grimsley N."/>
            <person name="Moreau H."/>
            <person name="Piegu B."/>
            <person name="Rivals E."/>
            <person name="Schackwitz W."/>
            <person name="Van de Peer Y."/>
            <person name="Piganeau G."/>
        </authorList>
    </citation>
    <scope>NUCLEOTIDE SEQUENCE [LARGE SCALE GENOMIC DNA]</scope>
    <source>
        <strain evidence="3">OTTH 0595 / CCAP 157/2 / RCC745</strain>
    </source>
</reference>
<feature type="region of interest" description="Disordered" evidence="1">
    <location>
        <begin position="194"/>
        <end position="216"/>
    </location>
</feature>
<comment type="caution">
    <text evidence="2">The sequence shown here is derived from an EMBL/GenBank/DDBJ whole genome shotgun (WGS) entry which is preliminary data.</text>
</comment>
<evidence type="ECO:0000256" key="1">
    <source>
        <dbReference type="SAM" id="MobiDB-lite"/>
    </source>
</evidence>
<evidence type="ECO:0000313" key="3">
    <source>
        <dbReference type="Proteomes" id="UP000009170"/>
    </source>
</evidence>
<protein>
    <submittedName>
        <fullName evidence="2">Unnamed product</fullName>
    </submittedName>
</protein>
<gene>
    <name evidence="2" type="ORF">OT_ostta15g00540</name>
</gene>
<feature type="compositionally biased region" description="Low complexity" evidence="1">
    <location>
        <begin position="446"/>
        <end position="457"/>
    </location>
</feature>
<dbReference type="InParanoid" id="A0A096P9S4"/>
<feature type="region of interest" description="Disordered" evidence="1">
    <location>
        <begin position="432"/>
        <end position="469"/>
    </location>
</feature>
<dbReference type="KEGG" id="ota:OT_ostta15g00540"/>
<feature type="compositionally biased region" description="Low complexity" evidence="1">
    <location>
        <begin position="1"/>
        <end position="13"/>
    </location>
</feature>
<dbReference type="RefSeq" id="XP_022841102.1">
    <property type="nucleotide sequence ID" value="XM_022982340.1"/>
</dbReference>
<keyword evidence="3" id="KW-1185">Reference proteome</keyword>
<dbReference type="AlphaFoldDB" id="A0A096P9S4"/>
<reference evidence="3" key="1">
    <citation type="journal article" date="2006" name="Proc. Natl. Acad. Sci. U.S.A.">
        <title>Genome analysis of the smallest free-living eukaryote Ostreococcus tauri unveils many unique features.</title>
        <authorList>
            <person name="Derelle E."/>
            <person name="Ferraz C."/>
            <person name="Rombauts S."/>
            <person name="Rouze P."/>
            <person name="Worden A.Z."/>
            <person name="Robbens S."/>
            <person name="Partensky F."/>
            <person name="Degroeve S."/>
            <person name="Echeynie S."/>
            <person name="Cooke R."/>
            <person name="Saeys Y."/>
            <person name="Wuyts J."/>
            <person name="Jabbari K."/>
            <person name="Bowler C."/>
            <person name="Panaud O."/>
            <person name="Piegu B."/>
            <person name="Ball S.G."/>
            <person name="Ral J.-P."/>
            <person name="Bouget F.-Y."/>
            <person name="Piganeau G."/>
            <person name="De Baets B."/>
            <person name="Picard A."/>
            <person name="Delseny M."/>
            <person name="Demaille J."/>
            <person name="Van de Peer Y."/>
            <person name="Moreau H."/>
        </authorList>
    </citation>
    <scope>NUCLEOTIDE SEQUENCE [LARGE SCALE GENOMIC DNA]</scope>
    <source>
        <strain evidence="3">OTTH 0595 / CCAP 157/2 / RCC745</strain>
    </source>
</reference>
<name>A0A096P9S4_OSTTA</name>
<feature type="compositionally biased region" description="Basic and acidic residues" evidence="1">
    <location>
        <begin position="432"/>
        <end position="445"/>
    </location>
</feature>
<organism evidence="2 3">
    <name type="scientific">Ostreococcus tauri</name>
    <name type="common">Marine green alga</name>
    <dbReference type="NCBI Taxonomy" id="70448"/>
    <lineage>
        <taxon>Eukaryota</taxon>
        <taxon>Viridiplantae</taxon>
        <taxon>Chlorophyta</taxon>
        <taxon>Mamiellophyceae</taxon>
        <taxon>Mamiellales</taxon>
        <taxon>Bathycoccaceae</taxon>
        <taxon>Ostreococcus</taxon>
    </lineage>
</organism>
<feature type="region of interest" description="Disordered" evidence="1">
    <location>
        <begin position="1"/>
        <end position="26"/>
    </location>
</feature>
<proteinExistence type="predicted"/>
<dbReference type="GeneID" id="34946413"/>
<sequence length="486" mass="51504">MTASSISARSSSTRAEHRASCSLSTPSSSMRAISASTAASVASTASSSATLKSSSSKSSITENRMTSFTCSAVTASVSSSSSDVVVGAGAGVGLGVGATTVIEPPSTALGTRDAGTLKTNGDSFGAVGASIAFTFAASAFTSFASAFASSRARPSSSSRAATSTASLVAPTSGVLFNPSRCSLSLSLRSNASRSSASSESARRLRPQSKTCHSATLRRTRRVSRARGRVDARYISIRSIHRSRRGVATRGAKRRAHLSSVAESRWICYFDAREMKSCDWCVAGTSRDGELMLCARGSLEGGSVDVVFTRRRDVTFEEIHSETGHPRASGFTIDAEATRRSCRTEHGFELGKDGKETCERLRGMFERGEVTILHEPSPASSYARVKVGRGKTVDVELVSAPRGWWEIDAVQALSFINEGLLETLEVLKKTKREREAVEGDAREEQPRSSSATPRASPAKGTSIGNWVLEGTRTRPKLAKLVEEKGVK</sequence>
<evidence type="ECO:0000313" key="2">
    <source>
        <dbReference type="EMBL" id="CEG01686.1"/>
    </source>
</evidence>
<dbReference type="Proteomes" id="UP000009170">
    <property type="component" value="Unassembled WGS sequence"/>
</dbReference>
<dbReference type="EMBL" id="CAID01000015">
    <property type="protein sequence ID" value="CEG01686.1"/>
    <property type="molecule type" value="Genomic_DNA"/>
</dbReference>